<gene>
    <name evidence="3" type="ORF">EDC23_0385</name>
</gene>
<dbReference type="OrthoDB" id="323463at2"/>
<reference evidence="3 4" key="1">
    <citation type="submission" date="2019-03" db="EMBL/GenBank/DDBJ databases">
        <title>Genomic Encyclopedia of Type Strains, Phase IV (KMG-IV): sequencing the most valuable type-strain genomes for metagenomic binning, comparative biology and taxonomic classification.</title>
        <authorList>
            <person name="Goeker M."/>
        </authorList>
    </citation>
    <scope>NUCLEOTIDE SEQUENCE [LARGE SCALE GENOMIC DNA]</scope>
    <source>
        <strain evidence="3 4">DSM 16326</strain>
    </source>
</reference>
<evidence type="ECO:0000256" key="1">
    <source>
        <dbReference type="ARBA" id="ARBA00022691"/>
    </source>
</evidence>
<dbReference type="CDD" id="cd02440">
    <property type="entry name" value="AdoMet_MTases"/>
    <property type="match status" value="1"/>
</dbReference>
<keyword evidence="3" id="KW-0808">Transferase</keyword>
<dbReference type="Proteomes" id="UP000294914">
    <property type="component" value="Unassembled WGS sequence"/>
</dbReference>
<keyword evidence="3" id="KW-0489">Methyltransferase</keyword>
<accession>A0A4R8IU99</accession>
<dbReference type="RefSeq" id="WP_134080573.1">
    <property type="nucleotide sequence ID" value="NZ_SOQX01000001.1"/>
</dbReference>
<keyword evidence="1" id="KW-0949">S-adenosyl-L-methionine</keyword>
<sequence>MQIKPEKIELSCPEAEIYQRLLRLDNSDIVELGCGRAEITRDIASSGSGRRVFAFEVDEAAHQANLQITDLPNVTFDLAGAESIPLADASVDVVLMFKSLHHVPRELMKPAMHEIHRVLKPGGQLYVSEPIFAGDFNEILRLFHDEQQVREAAFNTLHQAVETGLFELVEETFFNSPMRFDDFADFDNKVINATHSEHRLDEALYQQVKARFAAHQGEDGAHFEMPIRVDLLRRPA</sequence>
<evidence type="ECO:0000313" key="4">
    <source>
        <dbReference type="Proteomes" id="UP000294914"/>
    </source>
</evidence>
<evidence type="ECO:0000259" key="2">
    <source>
        <dbReference type="Pfam" id="PF08241"/>
    </source>
</evidence>
<name>A0A4R8IU99_9GAMM</name>
<dbReference type="PANTHER" id="PTHR43591">
    <property type="entry name" value="METHYLTRANSFERASE"/>
    <property type="match status" value="1"/>
</dbReference>
<evidence type="ECO:0000313" key="3">
    <source>
        <dbReference type="EMBL" id="TDY04014.1"/>
    </source>
</evidence>
<dbReference type="Pfam" id="PF08241">
    <property type="entry name" value="Methyltransf_11"/>
    <property type="match status" value="1"/>
</dbReference>
<dbReference type="InterPro" id="IPR029063">
    <property type="entry name" value="SAM-dependent_MTases_sf"/>
</dbReference>
<dbReference type="InterPro" id="IPR013216">
    <property type="entry name" value="Methyltransf_11"/>
</dbReference>
<proteinExistence type="predicted"/>
<dbReference type="PANTHER" id="PTHR43591:SF109">
    <property type="entry name" value="METHYLTRANSFERASE TYPE 11 DOMAIN-CONTAINING PROTEIN"/>
    <property type="match status" value="1"/>
</dbReference>
<keyword evidence="4" id="KW-1185">Reference proteome</keyword>
<organism evidence="3 4">
    <name type="scientific">Thiohalophilus thiocyanatoxydans</name>
    <dbReference type="NCBI Taxonomy" id="381308"/>
    <lineage>
        <taxon>Bacteria</taxon>
        <taxon>Pseudomonadati</taxon>
        <taxon>Pseudomonadota</taxon>
        <taxon>Gammaproteobacteria</taxon>
        <taxon>Thiohalomonadales</taxon>
        <taxon>Thiohalophilaceae</taxon>
        <taxon>Thiohalophilus</taxon>
    </lineage>
</organism>
<dbReference type="AlphaFoldDB" id="A0A4R8IU99"/>
<feature type="domain" description="Methyltransferase type 11" evidence="2">
    <location>
        <begin position="31"/>
        <end position="127"/>
    </location>
</feature>
<dbReference type="Gene3D" id="3.40.50.150">
    <property type="entry name" value="Vaccinia Virus protein VP39"/>
    <property type="match status" value="1"/>
</dbReference>
<protein>
    <submittedName>
        <fullName evidence="3">Methyltransferase family protein</fullName>
    </submittedName>
</protein>
<dbReference type="EMBL" id="SOQX01000001">
    <property type="protein sequence ID" value="TDY04014.1"/>
    <property type="molecule type" value="Genomic_DNA"/>
</dbReference>
<dbReference type="InterPro" id="IPR020596">
    <property type="entry name" value="rRNA_Ade_Mease_Trfase_CS"/>
</dbReference>
<dbReference type="GO" id="GO:0000179">
    <property type="term" value="F:rRNA (adenine-N6,N6-)-dimethyltransferase activity"/>
    <property type="evidence" value="ECO:0007669"/>
    <property type="project" value="InterPro"/>
</dbReference>
<comment type="caution">
    <text evidence="3">The sequence shown here is derived from an EMBL/GenBank/DDBJ whole genome shotgun (WGS) entry which is preliminary data.</text>
</comment>
<dbReference type="PROSITE" id="PS01131">
    <property type="entry name" value="RRNA_A_DIMETH"/>
    <property type="match status" value="1"/>
</dbReference>
<dbReference type="SUPFAM" id="SSF53335">
    <property type="entry name" value="S-adenosyl-L-methionine-dependent methyltransferases"/>
    <property type="match status" value="1"/>
</dbReference>